<dbReference type="PANTHER" id="PTHR10696">
    <property type="entry name" value="GAMMA-BUTYROBETAINE HYDROXYLASE-RELATED"/>
    <property type="match status" value="1"/>
</dbReference>
<dbReference type="SUPFAM" id="SSF51197">
    <property type="entry name" value="Clavaminate synthase-like"/>
    <property type="match status" value="1"/>
</dbReference>
<evidence type="ECO:0000256" key="2">
    <source>
        <dbReference type="ARBA" id="ARBA00023002"/>
    </source>
</evidence>
<accession>A0ABU7PB38</accession>
<dbReference type="RefSeq" id="WP_330795105.1">
    <property type="nucleotide sequence ID" value="NZ_JAZEWV010000009.1"/>
</dbReference>
<evidence type="ECO:0000256" key="4">
    <source>
        <dbReference type="ARBA" id="ARBA00023194"/>
    </source>
</evidence>
<feature type="region of interest" description="Disordered" evidence="5">
    <location>
        <begin position="1"/>
        <end position="22"/>
    </location>
</feature>
<dbReference type="InterPro" id="IPR050411">
    <property type="entry name" value="AlphaKG_dependent_hydroxylases"/>
</dbReference>
<evidence type="ECO:0000256" key="3">
    <source>
        <dbReference type="ARBA" id="ARBA00023004"/>
    </source>
</evidence>
<keyword evidence="4" id="KW-0045">Antibiotic biosynthesis</keyword>
<reference evidence="7 8" key="1">
    <citation type="submission" date="2023-12" db="EMBL/GenBank/DDBJ databases">
        <title>Streptomyces sp. V4-01.</title>
        <authorList>
            <person name="Somphong A."/>
            <person name="Phongsopitanun W."/>
        </authorList>
    </citation>
    <scope>NUCLEOTIDE SEQUENCE [LARGE SCALE GENOMIC DNA]</scope>
    <source>
        <strain evidence="7 8">V4-01</strain>
    </source>
</reference>
<evidence type="ECO:0000256" key="1">
    <source>
        <dbReference type="ARBA" id="ARBA00001954"/>
    </source>
</evidence>
<dbReference type="Gene3D" id="3.60.130.10">
    <property type="entry name" value="Clavaminate synthase-like"/>
    <property type="match status" value="1"/>
</dbReference>
<gene>
    <name evidence="7" type="ORF">V2S66_13765</name>
</gene>
<comment type="caution">
    <text evidence="7">The sequence shown here is derived from an EMBL/GenBank/DDBJ whole genome shotgun (WGS) entry which is preliminary data.</text>
</comment>
<dbReference type="PANTHER" id="PTHR10696:SF56">
    <property type="entry name" value="TAUD_TFDA-LIKE DOMAIN-CONTAINING PROTEIN"/>
    <property type="match status" value="1"/>
</dbReference>
<dbReference type="InterPro" id="IPR003819">
    <property type="entry name" value="TauD/TfdA-like"/>
</dbReference>
<comment type="cofactor">
    <cofactor evidence="1">
        <name>Fe(2+)</name>
        <dbReference type="ChEBI" id="CHEBI:29033"/>
    </cofactor>
</comment>
<protein>
    <submittedName>
        <fullName evidence="7">TauD/TfdA family dioxygenase</fullName>
    </submittedName>
</protein>
<evidence type="ECO:0000256" key="5">
    <source>
        <dbReference type="SAM" id="MobiDB-lite"/>
    </source>
</evidence>
<feature type="domain" description="TauD/TfdA-like" evidence="6">
    <location>
        <begin position="28"/>
        <end position="315"/>
    </location>
</feature>
<keyword evidence="7" id="KW-0223">Dioxygenase</keyword>
<proteinExistence type="predicted"/>
<organism evidence="7 8">
    <name type="scientific">Actinacidiphila polyblastidii</name>
    <dbReference type="NCBI Taxonomy" id="3110430"/>
    <lineage>
        <taxon>Bacteria</taxon>
        <taxon>Bacillati</taxon>
        <taxon>Actinomycetota</taxon>
        <taxon>Actinomycetes</taxon>
        <taxon>Kitasatosporales</taxon>
        <taxon>Streptomycetaceae</taxon>
        <taxon>Actinacidiphila</taxon>
    </lineage>
</organism>
<dbReference type="Proteomes" id="UP001344658">
    <property type="component" value="Unassembled WGS sequence"/>
</dbReference>
<dbReference type="GO" id="GO:0051213">
    <property type="term" value="F:dioxygenase activity"/>
    <property type="evidence" value="ECO:0007669"/>
    <property type="project" value="UniProtKB-KW"/>
</dbReference>
<sequence length="334" mass="37088">MPSTPLIAPVEPDRRYGRPPMLHVRPPADPEQWVRSHRDPLLAAVAAHGSVLVRGLRLRTPEHVALVLEQLEVPPVTEQESFAPRQPYAEGVYPATKWPQNEPMCMHHELSYNLDFPGLLLFACLTAPTDGGATAVADASAVVDALPHGLVERFERQGWILTRSYNGEIGASVAEAFGTDDHDAVDSHCRAAGIDVSWQHDGTLRTRQRRSAVLRHPVDGRRCWFNQIAFLNEWTINPDIREYLIGEYGADGLPFNTFWGDGEPLTQDAVQQINRVYEAHTSRTPWLAGDLLLVDNIRTAHSREPFTGPREVAVAMAAPRRVADCSPTIEVNPS</sequence>
<keyword evidence="3" id="KW-0408">Iron</keyword>
<name>A0ABU7PB38_9ACTN</name>
<evidence type="ECO:0000259" key="6">
    <source>
        <dbReference type="Pfam" id="PF02668"/>
    </source>
</evidence>
<evidence type="ECO:0000313" key="8">
    <source>
        <dbReference type="Proteomes" id="UP001344658"/>
    </source>
</evidence>
<evidence type="ECO:0000313" key="7">
    <source>
        <dbReference type="EMBL" id="MEE4543030.1"/>
    </source>
</evidence>
<keyword evidence="8" id="KW-1185">Reference proteome</keyword>
<dbReference type="InterPro" id="IPR042098">
    <property type="entry name" value="TauD-like_sf"/>
</dbReference>
<keyword evidence="2" id="KW-0560">Oxidoreductase</keyword>
<dbReference type="Pfam" id="PF02668">
    <property type="entry name" value="TauD"/>
    <property type="match status" value="1"/>
</dbReference>
<dbReference type="EMBL" id="JAZEWV010000009">
    <property type="protein sequence ID" value="MEE4543030.1"/>
    <property type="molecule type" value="Genomic_DNA"/>
</dbReference>